<dbReference type="RefSeq" id="WP_189607971.1">
    <property type="nucleotide sequence ID" value="NZ_BMXR01000003.1"/>
</dbReference>
<dbReference type="GO" id="GO:0016301">
    <property type="term" value="F:kinase activity"/>
    <property type="evidence" value="ECO:0007669"/>
    <property type="project" value="UniProtKB-KW"/>
</dbReference>
<dbReference type="PROSITE" id="PS00583">
    <property type="entry name" value="PFKB_KINASES_1"/>
    <property type="match status" value="1"/>
</dbReference>
<dbReference type="InterPro" id="IPR002173">
    <property type="entry name" value="Carboh/pur_kinase_PfkB_CS"/>
</dbReference>
<keyword evidence="5" id="KW-0067">ATP-binding</keyword>
<evidence type="ECO:0000256" key="5">
    <source>
        <dbReference type="ARBA" id="ARBA00022840"/>
    </source>
</evidence>
<evidence type="ECO:0000256" key="1">
    <source>
        <dbReference type="ARBA" id="ARBA00010688"/>
    </source>
</evidence>
<reference evidence="7" key="2">
    <citation type="submission" date="2020-09" db="EMBL/GenBank/DDBJ databases">
        <authorList>
            <person name="Sun Q."/>
            <person name="Kim S."/>
        </authorList>
    </citation>
    <scope>NUCLEOTIDE SEQUENCE</scope>
    <source>
        <strain evidence="7">KCTC 22169</strain>
    </source>
</reference>
<dbReference type="Pfam" id="PF00294">
    <property type="entry name" value="PfkB"/>
    <property type="match status" value="1"/>
</dbReference>
<keyword evidence="3" id="KW-0547">Nucleotide-binding</keyword>
<accession>A0A918N749</accession>
<sequence length="314" mass="33919">MKSIVCFGELLIDFLNFNTAEEGGFQLPEFRQYPGGAPANVAAAVGRLGGPASFLGQVGDDRFGRFLKASMEAMRVDMRYLTVHKTAHTPLAFVFLDDTGERSFEFLRHQSADVLMTEQDLPDGAFENAGLFHFCSNTLTDADIAATTKAAIAKARAAGAVISFDVNLRHNLWPDHQVDAGAIQRFLKLADIVKVSREEADWIEENGFALTDWLETVSAVWVTDGGGAIRIVTRQGEHTVEPPKVQVVDTTAGGDAFTGGLLQALNGRDLAKMSDDDLAAATRFAAACGGVAVSRAGALPSLPEWQDVERDWPF</sequence>
<comment type="caution">
    <text evidence="7">The sequence shown here is derived from an EMBL/GenBank/DDBJ whole genome shotgun (WGS) entry which is preliminary data.</text>
</comment>
<evidence type="ECO:0000256" key="2">
    <source>
        <dbReference type="ARBA" id="ARBA00022679"/>
    </source>
</evidence>
<evidence type="ECO:0000256" key="3">
    <source>
        <dbReference type="ARBA" id="ARBA00022741"/>
    </source>
</evidence>
<name>A0A918N749_9GAMM</name>
<dbReference type="Proteomes" id="UP000626148">
    <property type="component" value="Unassembled WGS sequence"/>
</dbReference>
<dbReference type="GO" id="GO:0005524">
    <property type="term" value="F:ATP binding"/>
    <property type="evidence" value="ECO:0007669"/>
    <property type="project" value="UniProtKB-KW"/>
</dbReference>
<dbReference type="PROSITE" id="PS00584">
    <property type="entry name" value="PFKB_KINASES_2"/>
    <property type="match status" value="1"/>
</dbReference>
<keyword evidence="8" id="KW-1185">Reference proteome</keyword>
<dbReference type="InterPro" id="IPR029056">
    <property type="entry name" value="Ribokinase-like"/>
</dbReference>
<dbReference type="SUPFAM" id="SSF53613">
    <property type="entry name" value="Ribokinase-like"/>
    <property type="match status" value="1"/>
</dbReference>
<dbReference type="Gene3D" id="3.40.1190.20">
    <property type="match status" value="1"/>
</dbReference>
<evidence type="ECO:0000313" key="7">
    <source>
        <dbReference type="EMBL" id="GGX49162.1"/>
    </source>
</evidence>
<evidence type="ECO:0000259" key="6">
    <source>
        <dbReference type="Pfam" id="PF00294"/>
    </source>
</evidence>
<dbReference type="CDD" id="cd01167">
    <property type="entry name" value="bac_FRK"/>
    <property type="match status" value="1"/>
</dbReference>
<feature type="domain" description="Carbohydrate kinase PfkB" evidence="6">
    <location>
        <begin position="1"/>
        <end position="304"/>
    </location>
</feature>
<reference evidence="7" key="1">
    <citation type="journal article" date="2014" name="Int. J. Syst. Evol. Microbiol.">
        <title>Complete genome sequence of Corynebacterium casei LMG S-19264T (=DSM 44701T), isolated from a smear-ripened cheese.</title>
        <authorList>
            <consortium name="US DOE Joint Genome Institute (JGI-PGF)"/>
            <person name="Walter F."/>
            <person name="Albersmeier A."/>
            <person name="Kalinowski J."/>
            <person name="Ruckert C."/>
        </authorList>
    </citation>
    <scope>NUCLEOTIDE SEQUENCE</scope>
    <source>
        <strain evidence="7">KCTC 22169</strain>
    </source>
</reference>
<evidence type="ECO:0000256" key="4">
    <source>
        <dbReference type="ARBA" id="ARBA00022777"/>
    </source>
</evidence>
<dbReference type="AlphaFoldDB" id="A0A918N749"/>
<dbReference type="InterPro" id="IPR011611">
    <property type="entry name" value="PfkB_dom"/>
</dbReference>
<dbReference type="PANTHER" id="PTHR43085:SF1">
    <property type="entry name" value="PSEUDOURIDINE KINASE-RELATED"/>
    <property type="match status" value="1"/>
</dbReference>
<protein>
    <submittedName>
        <fullName evidence="7">Fructokinase</fullName>
    </submittedName>
</protein>
<comment type="similarity">
    <text evidence="1">Belongs to the carbohydrate kinase PfkB family.</text>
</comment>
<organism evidence="7 8">
    <name type="scientific">Saccharospirillum salsuginis</name>
    <dbReference type="NCBI Taxonomy" id="418750"/>
    <lineage>
        <taxon>Bacteria</taxon>
        <taxon>Pseudomonadati</taxon>
        <taxon>Pseudomonadota</taxon>
        <taxon>Gammaproteobacteria</taxon>
        <taxon>Oceanospirillales</taxon>
        <taxon>Saccharospirillaceae</taxon>
        <taxon>Saccharospirillum</taxon>
    </lineage>
</organism>
<evidence type="ECO:0000313" key="8">
    <source>
        <dbReference type="Proteomes" id="UP000626148"/>
    </source>
</evidence>
<proteinExistence type="inferred from homology"/>
<dbReference type="InterPro" id="IPR050306">
    <property type="entry name" value="PfkB_Carbo_kinase"/>
</dbReference>
<keyword evidence="2" id="KW-0808">Transferase</keyword>
<keyword evidence="4" id="KW-0418">Kinase</keyword>
<gene>
    <name evidence="7" type="primary">scrK</name>
    <name evidence="7" type="ORF">GCM10007392_15550</name>
</gene>
<dbReference type="PANTHER" id="PTHR43085">
    <property type="entry name" value="HEXOKINASE FAMILY MEMBER"/>
    <property type="match status" value="1"/>
</dbReference>
<dbReference type="EMBL" id="BMXR01000003">
    <property type="protein sequence ID" value="GGX49162.1"/>
    <property type="molecule type" value="Genomic_DNA"/>
</dbReference>